<dbReference type="PANTHER" id="PTHR43568">
    <property type="entry name" value="P PROTEIN"/>
    <property type="match status" value="1"/>
</dbReference>
<comment type="similarity">
    <text evidence="2">Belongs to the CitM (TC 2.A.11) transporter family.</text>
</comment>
<reference evidence="10 11" key="1">
    <citation type="submission" date="2016-11" db="EMBL/GenBank/DDBJ databases">
        <authorList>
            <person name="Jaros S."/>
            <person name="Januszkiewicz K."/>
            <person name="Wedrychowicz H."/>
        </authorList>
    </citation>
    <scope>NUCLEOTIDE SEQUENCE [LARGE SCALE GENOMIC DNA]</scope>
    <source>
        <strain evidence="10 11">DSM 14828</strain>
    </source>
</reference>
<evidence type="ECO:0000256" key="2">
    <source>
        <dbReference type="ARBA" id="ARBA00009843"/>
    </source>
</evidence>
<dbReference type="OrthoDB" id="9765532at2"/>
<feature type="transmembrane region" description="Helical" evidence="8">
    <location>
        <begin position="246"/>
        <end position="267"/>
    </location>
</feature>
<feature type="transmembrane region" description="Helical" evidence="8">
    <location>
        <begin position="6"/>
        <end position="21"/>
    </location>
</feature>
<keyword evidence="11" id="KW-1185">Reference proteome</keyword>
<keyword evidence="4" id="KW-1003">Cell membrane</keyword>
<dbReference type="PANTHER" id="PTHR43568:SF1">
    <property type="entry name" value="P PROTEIN"/>
    <property type="match status" value="1"/>
</dbReference>
<feature type="transmembrane region" description="Helical" evidence="8">
    <location>
        <begin position="94"/>
        <end position="119"/>
    </location>
</feature>
<evidence type="ECO:0000256" key="4">
    <source>
        <dbReference type="ARBA" id="ARBA00022475"/>
    </source>
</evidence>
<name>A0A1M4U937_9FIRM</name>
<dbReference type="AlphaFoldDB" id="A0A1M4U937"/>
<evidence type="ECO:0000313" key="11">
    <source>
        <dbReference type="Proteomes" id="UP000184251"/>
    </source>
</evidence>
<keyword evidence="5 8" id="KW-0812">Transmembrane</keyword>
<evidence type="ECO:0000259" key="9">
    <source>
        <dbReference type="Pfam" id="PF03600"/>
    </source>
</evidence>
<evidence type="ECO:0000256" key="7">
    <source>
        <dbReference type="ARBA" id="ARBA00023136"/>
    </source>
</evidence>
<feature type="transmembrane region" description="Helical" evidence="8">
    <location>
        <begin position="172"/>
        <end position="195"/>
    </location>
</feature>
<feature type="transmembrane region" description="Helical" evidence="8">
    <location>
        <begin position="402"/>
        <end position="423"/>
    </location>
</feature>
<sequence>MSFNVLSAVLIFLFVLGLVITEKINRTVAVMVGASVMILMRILSPEDAVAYIDFNTIGVLIGMMIVVAIVKTTGVFEFLAIYSAKKVKGDPWKIILVFSVITAVTSALLDNVTTVMLIAPMTLIITNTLGLDPIPFLIPEIIASNIGGTSTLIGDPPNIMIGSAANLGFSDFVVNLLPVTSVIFIITFAIIKYIYKDKLVFDKDKLDLIMKFDEKKSIADHPLLKKSITVLIFIMVGFFLHKFLDYPSSIIAMSGAVLLLLISGADVEEIFKSVEWPTIFFFAGLFILVGGLEKVGVIHFMAEGILDFTEGHFILTAIVILWGSAIMSSFLDNIPFVATLIPLIIAIGENSPADITPLWWAISLGACLGGNGTLIGASANVVVAGIAERQGHKLGFTRYMKVGFPLMILSIAISTVYLLVFYLL</sequence>
<feature type="transmembrane region" description="Helical" evidence="8">
    <location>
        <begin position="223"/>
        <end position="240"/>
    </location>
</feature>
<feature type="transmembrane region" description="Helical" evidence="8">
    <location>
        <begin position="56"/>
        <end position="82"/>
    </location>
</feature>
<dbReference type="Pfam" id="PF03600">
    <property type="entry name" value="CitMHS"/>
    <property type="match status" value="1"/>
</dbReference>
<dbReference type="InterPro" id="IPR004680">
    <property type="entry name" value="Cit_transptr-like_dom"/>
</dbReference>
<keyword evidence="7 8" id="KW-0472">Membrane</keyword>
<dbReference type="RefSeq" id="WP_073269679.1">
    <property type="nucleotide sequence ID" value="NZ_FQTU01000003.1"/>
</dbReference>
<dbReference type="STRING" id="1120975.SAMN02746064_00682"/>
<dbReference type="CDD" id="cd01116">
    <property type="entry name" value="P_permease"/>
    <property type="match status" value="1"/>
</dbReference>
<feature type="transmembrane region" description="Helical" evidence="8">
    <location>
        <begin position="313"/>
        <end position="346"/>
    </location>
</feature>
<evidence type="ECO:0000256" key="5">
    <source>
        <dbReference type="ARBA" id="ARBA00022692"/>
    </source>
</evidence>
<dbReference type="GO" id="GO:0005886">
    <property type="term" value="C:plasma membrane"/>
    <property type="evidence" value="ECO:0007669"/>
    <property type="project" value="UniProtKB-SubCell"/>
</dbReference>
<protein>
    <submittedName>
        <fullName evidence="10">Possible tyrosine transporter P-protein (TC 2.A.45.2.1)</fullName>
    </submittedName>
</protein>
<organism evidence="10 11">
    <name type="scientific">Alkalibacter saccharofermentans DSM 14828</name>
    <dbReference type="NCBI Taxonomy" id="1120975"/>
    <lineage>
        <taxon>Bacteria</taxon>
        <taxon>Bacillati</taxon>
        <taxon>Bacillota</taxon>
        <taxon>Clostridia</taxon>
        <taxon>Eubacteriales</taxon>
        <taxon>Eubacteriaceae</taxon>
        <taxon>Alkalibacter</taxon>
    </lineage>
</organism>
<comment type="subcellular location">
    <subcellularLocation>
        <location evidence="1">Cell membrane</location>
        <topology evidence="1">Multi-pass membrane protein</topology>
    </subcellularLocation>
</comment>
<evidence type="ECO:0000256" key="1">
    <source>
        <dbReference type="ARBA" id="ARBA00004651"/>
    </source>
</evidence>
<keyword evidence="6 8" id="KW-1133">Transmembrane helix</keyword>
<dbReference type="GO" id="GO:0015105">
    <property type="term" value="F:arsenite transmembrane transporter activity"/>
    <property type="evidence" value="ECO:0007669"/>
    <property type="project" value="InterPro"/>
</dbReference>
<gene>
    <name evidence="10" type="ORF">SAMN02746064_00682</name>
</gene>
<dbReference type="EMBL" id="FQTU01000003">
    <property type="protein sequence ID" value="SHE53090.1"/>
    <property type="molecule type" value="Genomic_DNA"/>
</dbReference>
<evidence type="ECO:0000256" key="3">
    <source>
        <dbReference type="ARBA" id="ARBA00022448"/>
    </source>
</evidence>
<feature type="domain" description="Citrate transporter-like" evidence="9">
    <location>
        <begin position="18"/>
        <end position="365"/>
    </location>
</feature>
<feature type="transmembrane region" description="Helical" evidence="8">
    <location>
        <begin position="279"/>
        <end position="301"/>
    </location>
</feature>
<dbReference type="PRINTS" id="PR00758">
    <property type="entry name" value="ARSENICPUMP"/>
</dbReference>
<keyword evidence="3" id="KW-0813">Transport</keyword>
<accession>A0A1M4U937</accession>
<proteinExistence type="inferred from homology"/>
<evidence type="ECO:0000313" key="10">
    <source>
        <dbReference type="EMBL" id="SHE53090.1"/>
    </source>
</evidence>
<evidence type="ECO:0000256" key="8">
    <source>
        <dbReference type="SAM" id="Phobius"/>
    </source>
</evidence>
<dbReference type="InterPro" id="IPR051475">
    <property type="entry name" value="Diverse_Ion_Transporter"/>
</dbReference>
<dbReference type="InterPro" id="IPR000802">
    <property type="entry name" value="Arsenical_pump_ArsB"/>
</dbReference>
<evidence type="ECO:0000256" key="6">
    <source>
        <dbReference type="ARBA" id="ARBA00022989"/>
    </source>
</evidence>
<dbReference type="Proteomes" id="UP000184251">
    <property type="component" value="Unassembled WGS sequence"/>
</dbReference>
<feature type="transmembrane region" description="Helical" evidence="8">
    <location>
        <begin position="358"/>
        <end position="382"/>
    </location>
</feature>
<feature type="transmembrane region" description="Helical" evidence="8">
    <location>
        <begin position="28"/>
        <end position="44"/>
    </location>
</feature>